<dbReference type="Proteomes" id="UP000789702">
    <property type="component" value="Unassembled WGS sequence"/>
</dbReference>
<keyword evidence="2" id="KW-1185">Reference proteome</keyword>
<organism evidence="1 2">
    <name type="scientific">Dentiscutata heterogama</name>
    <dbReference type="NCBI Taxonomy" id="1316150"/>
    <lineage>
        <taxon>Eukaryota</taxon>
        <taxon>Fungi</taxon>
        <taxon>Fungi incertae sedis</taxon>
        <taxon>Mucoromycota</taxon>
        <taxon>Glomeromycotina</taxon>
        <taxon>Glomeromycetes</taxon>
        <taxon>Diversisporales</taxon>
        <taxon>Gigasporaceae</taxon>
        <taxon>Dentiscutata</taxon>
    </lineage>
</organism>
<accession>A0ACA9LY46</accession>
<gene>
    <name evidence="1" type="ORF">DHETER_LOCUS5553</name>
</gene>
<protein>
    <submittedName>
        <fullName evidence="1">10904_t:CDS:1</fullName>
    </submittedName>
</protein>
<evidence type="ECO:0000313" key="2">
    <source>
        <dbReference type="Proteomes" id="UP000789702"/>
    </source>
</evidence>
<name>A0ACA9LY46_9GLOM</name>
<proteinExistence type="predicted"/>
<evidence type="ECO:0000313" key="1">
    <source>
        <dbReference type="EMBL" id="CAG8558858.1"/>
    </source>
</evidence>
<dbReference type="EMBL" id="CAJVPU010006280">
    <property type="protein sequence ID" value="CAG8558858.1"/>
    <property type="molecule type" value="Genomic_DNA"/>
</dbReference>
<comment type="caution">
    <text evidence="1">The sequence shown here is derived from an EMBL/GenBank/DDBJ whole genome shotgun (WGS) entry which is preliminary data.</text>
</comment>
<reference evidence="1" key="1">
    <citation type="submission" date="2021-06" db="EMBL/GenBank/DDBJ databases">
        <authorList>
            <person name="Kallberg Y."/>
            <person name="Tangrot J."/>
            <person name="Rosling A."/>
        </authorList>
    </citation>
    <scope>NUCLEOTIDE SEQUENCE</scope>
    <source>
        <strain evidence="1">IL203A</strain>
    </source>
</reference>
<sequence>TRKKVKVSSVSDEKIITDTSDNSSSSVLEYQESLINWCIKLMSQNKQGKLDKKLFNAIIYSNFSFRVIKNPYFLDFLNELAPNYDPLSDEMLRTKVLNSSFLTYLAKKLKLITFLANITITLDG</sequence>
<feature type="non-terminal residue" evidence="1">
    <location>
        <position position="1"/>
    </location>
</feature>